<reference evidence="2" key="1">
    <citation type="submission" date="2023-03" db="EMBL/GenBank/DDBJ databases">
        <title>Massive genome expansion in bonnet fungi (Mycena s.s.) driven by repeated elements and novel gene families across ecological guilds.</title>
        <authorList>
            <consortium name="Lawrence Berkeley National Laboratory"/>
            <person name="Harder C.B."/>
            <person name="Miyauchi S."/>
            <person name="Viragh M."/>
            <person name="Kuo A."/>
            <person name="Thoen E."/>
            <person name="Andreopoulos B."/>
            <person name="Lu D."/>
            <person name="Skrede I."/>
            <person name="Drula E."/>
            <person name="Henrissat B."/>
            <person name="Morin E."/>
            <person name="Kohler A."/>
            <person name="Barry K."/>
            <person name="LaButti K."/>
            <person name="Morin E."/>
            <person name="Salamov A."/>
            <person name="Lipzen A."/>
            <person name="Mereny Z."/>
            <person name="Hegedus B."/>
            <person name="Baldrian P."/>
            <person name="Stursova M."/>
            <person name="Weitz H."/>
            <person name="Taylor A."/>
            <person name="Grigoriev I.V."/>
            <person name="Nagy L.G."/>
            <person name="Martin F."/>
            <person name="Kauserud H."/>
        </authorList>
    </citation>
    <scope>NUCLEOTIDE SEQUENCE</scope>
    <source>
        <strain evidence="2">CBHHK002</strain>
    </source>
</reference>
<gene>
    <name evidence="2" type="ORF">DFH08DRAFT_815862</name>
</gene>
<evidence type="ECO:0000313" key="2">
    <source>
        <dbReference type="EMBL" id="KAJ7328360.1"/>
    </source>
</evidence>
<accession>A0AAD6ZLI0</accession>
<feature type="compositionally biased region" description="Polar residues" evidence="1">
    <location>
        <begin position="9"/>
        <end position="19"/>
    </location>
</feature>
<proteinExistence type="predicted"/>
<evidence type="ECO:0000313" key="3">
    <source>
        <dbReference type="Proteomes" id="UP001218218"/>
    </source>
</evidence>
<sequence>MWSGRRVKQTQVNSSCTQREQTKLDVQETLRLSRVGHGGEQNERRDPTWDNSGFECEIRVYYSDASSSGKVQELGWVSTPGRWTASPKINYTTLTPGDKPVGAVTDLGPYGRIISVYENYEDNTIGGMCSQEGKWTPLFTIKLG</sequence>
<dbReference type="EMBL" id="JARIHO010000039">
    <property type="protein sequence ID" value="KAJ7328360.1"/>
    <property type="molecule type" value="Genomic_DNA"/>
</dbReference>
<organism evidence="2 3">
    <name type="scientific">Mycena albidolilacea</name>
    <dbReference type="NCBI Taxonomy" id="1033008"/>
    <lineage>
        <taxon>Eukaryota</taxon>
        <taxon>Fungi</taxon>
        <taxon>Dikarya</taxon>
        <taxon>Basidiomycota</taxon>
        <taxon>Agaricomycotina</taxon>
        <taxon>Agaricomycetes</taxon>
        <taxon>Agaricomycetidae</taxon>
        <taxon>Agaricales</taxon>
        <taxon>Marasmiineae</taxon>
        <taxon>Mycenaceae</taxon>
        <taxon>Mycena</taxon>
    </lineage>
</organism>
<keyword evidence="3" id="KW-1185">Reference proteome</keyword>
<name>A0AAD6ZLI0_9AGAR</name>
<evidence type="ECO:0000256" key="1">
    <source>
        <dbReference type="SAM" id="MobiDB-lite"/>
    </source>
</evidence>
<dbReference type="Proteomes" id="UP001218218">
    <property type="component" value="Unassembled WGS sequence"/>
</dbReference>
<protein>
    <submittedName>
        <fullName evidence="2">Uncharacterized protein</fullName>
    </submittedName>
</protein>
<dbReference type="AlphaFoldDB" id="A0AAD6ZLI0"/>
<comment type="caution">
    <text evidence="2">The sequence shown here is derived from an EMBL/GenBank/DDBJ whole genome shotgun (WGS) entry which is preliminary data.</text>
</comment>
<feature type="region of interest" description="Disordered" evidence="1">
    <location>
        <begin position="1"/>
        <end position="23"/>
    </location>
</feature>